<evidence type="ECO:0000256" key="1">
    <source>
        <dbReference type="SAM" id="MobiDB-lite"/>
    </source>
</evidence>
<evidence type="ECO:0000313" key="2">
    <source>
        <dbReference type="EMBL" id="KAJ7715677.1"/>
    </source>
</evidence>
<proteinExistence type="predicted"/>
<protein>
    <submittedName>
        <fullName evidence="2">Uncharacterized protein</fullName>
    </submittedName>
</protein>
<keyword evidence="3" id="KW-1185">Reference proteome</keyword>
<gene>
    <name evidence="2" type="ORF">B0H16DRAFT_1741735</name>
</gene>
<dbReference type="Proteomes" id="UP001215598">
    <property type="component" value="Unassembled WGS sequence"/>
</dbReference>
<dbReference type="EMBL" id="JARKIB010000303">
    <property type="protein sequence ID" value="KAJ7715677.1"/>
    <property type="molecule type" value="Genomic_DNA"/>
</dbReference>
<comment type="caution">
    <text evidence="2">The sequence shown here is derived from an EMBL/GenBank/DDBJ whole genome shotgun (WGS) entry which is preliminary data.</text>
</comment>
<organism evidence="2 3">
    <name type="scientific">Mycena metata</name>
    <dbReference type="NCBI Taxonomy" id="1033252"/>
    <lineage>
        <taxon>Eukaryota</taxon>
        <taxon>Fungi</taxon>
        <taxon>Dikarya</taxon>
        <taxon>Basidiomycota</taxon>
        <taxon>Agaricomycotina</taxon>
        <taxon>Agaricomycetes</taxon>
        <taxon>Agaricomycetidae</taxon>
        <taxon>Agaricales</taxon>
        <taxon>Marasmiineae</taxon>
        <taxon>Mycenaceae</taxon>
        <taxon>Mycena</taxon>
    </lineage>
</organism>
<accession>A0AAD7H9J1</accession>
<evidence type="ECO:0000313" key="3">
    <source>
        <dbReference type="Proteomes" id="UP001215598"/>
    </source>
</evidence>
<feature type="region of interest" description="Disordered" evidence="1">
    <location>
        <begin position="22"/>
        <end position="46"/>
    </location>
</feature>
<sequence length="295" mass="32492">MLQTHPADGAFAVAATLRHAGASRASGTRTGSGSAEQGSGNGSNTLTDSARLISLSGVPRCVTTCVETAASTAGCGSDVAVDCFRVLESGPRVPLLRRSPRLLRPTHPLFWYRRNQKCSDRPDRTFEFGVHICINDATDSAADAGATLANAATSAPRAHSQFKLPYLNASLRQSAQVHRSFLPHTHAYGFVRKSSHRPFKSLGGVELPASPLPRSTHPWELCEVPFSRRDLLEEKRKHKCNFELGEYLGYREPKREDSKDVSKHEVIRAHEAEIAALQRKLWEASRTDVVEQRRE</sequence>
<feature type="compositionally biased region" description="Low complexity" evidence="1">
    <location>
        <begin position="22"/>
        <end position="35"/>
    </location>
</feature>
<dbReference type="AlphaFoldDB" id="A0AAD7H9J1"/>
<name>A0AAD7H9J1_9AGAR</name>
<feature type="compositionally biased region" description="Polar residues" evidence="1">
    <location>
        <begin position="36"/>
        <end position="46"/>
    </location>
</feature>
<reference evidence="2" key="1">
    <citation type="submission" date="2023-03" db="EMBL/GenBank/DDBJ databases">
        <title>Massive genome expansion in bonnet fungi (Mycena s.s.) driven by repeated elements and novel gene families across ecological guilds.</title>
        <authorList>
            <consortium name="Lawrence Berkeley National Laboratory"/>
            <person name="Harder C.B."/>
            <person name="Miyauchi S."/>
            <person name="Viragh M."/>
            <person name="Kuo A."/>
            <person name="Thoen E."/>
            <person name="Andreopoulos B."/>
            <person name="Lu D."/>
            <person name="Skrede I."/>
            <person name="Drula E."/>
            <person name="Henrissat B."/>
            <person name="Morin E."/>
            <person name="Kohler A."/>
            <person name="Barry K."/>
            <person name="LaButti K."/>
            <person name="Morin E."/>
            <person name="Salamov A."/>
            <person name="Lipzen A."/>
            <person name="Mereny Z."/>
            <person name="Hegedus B."/>
            <person name="Baldrian P."/>
            <person name="Stursova M."/>
            <person name="Weitz H."/>
            <person name="Taylor A."/>
            <person name="Grigoriev I.V."/>
            <person name="Nagy L.G."/>
            <person name="Martin F."/>
            <person name="Kauserud H."/>
        </authorList>
    </citation>
    <scope>NUCLEOTIDE SEQUENCE</scope>
    <source>
        <strain evidence="2">CBHHK182m</strain>
    </source>
</reference>